<dbReference type="PANTHER" id="PTHR38813:SF1">
    <property type="entry name" value="TOXIN RELE1-RELATED"/>
    <property type="match status" value="1"/>
</dbReference>
<dbReference type="RefSeq" id="WP_099325731.1">
    <property type="nucleotide sequence ID" value="NZ_CP049055.1"/>
</dbReference>
<evidence type="ECO:0000313" key="2">
    <source>
        <dbReference type="EMBL" id="QII13830.1"/>
    </source>
</evidence>
<name>A0A2C9CH70_KUEST</name>
<reference evidence="2 5" key="3">
    <citation type="submission" date="2020-02" db="EMBL/GenBank/DDBJ databases">
        <title>Newly sequenced genome of strain CSTR1 showed variability in Candidatus Kuenenia stuttgartiensis genomes.</title>
        <authorList>
            <person name="Ding C."/>
            <person name="Adrian L."/>
        </authorList>
    </citation>
    <scope>NUCLEOTIDE SEQUENCE [LARGE SCALE GENOMIC DNA]</scope>
    <source>
        <strain evidence="2 5">CSTR1</strain>
    </source>
</reference>
<evidence type="ECO:0000313" key="5">
    <source>
        <dbReference type="Proteomes" id="UP000501926"/>
    </source>
</evidence>
<dbReference type="PANTHER" id="PTHR38813">
    <property type="match status" value="1"/>
</dbReference>
<evidence type="ECO:0008006" key="6">
    <source>
        <dbReference type="Google" id="ProtNLM"/>
    </source>
</evidence>
<sequence length="89" mass="10340">MAKPQGYQIILEKRAKKEAENIPPPQRHRIDKAISSLSVNPRPVSCKKITQKEGYRIRAGNYRILYTIDDKAKIIVIYRIKVKGKDTYK</sequence>
<dbReference type="KEGG" id="kst:KSMBR1_2607"/>
<evidence type="ECO:0000256" key="1">
    <source>
        <dbReference type="ARBA" id="ARBA00022649"/>
    </source>
</evidence>
<dbReference type="EMBL" id="LT934425">
    <property type="protein sequence ID" value="SOH05094.1"/>
    <property type="molecule type" value="Genomic_DNA"/>
</dbReference>
<proteinExistence type="predicted"/>
<dbReference type="InterPro" id="IPR007712">
    <property type="entry name" value="RelE/ParE_toxin"/>
</dbReference>
<keyword evidence="4" id="KW-1185">Reference proteome</keyword>
<reference evidence="3" key="1">
    <citation type="submission" date="2017-10" db="EMBL/GenBank/DDBJ databases">
        <authorList>
            <person name="Banno H."/>
            <person name="Chua N.-H."/>
        </authorList>
    </citation>
    <scope>NUCLEOTIDE SEQUENCE [LARGE SCALE GENOMIC DNA]</scope>
    <source>
        <strain evidence="3">Kuenenia_mbr1_ru-nijmegen</strain>
    </source>
</reference>
<dbReference type="InterPro" id="IPR035093">
    <property type="entry name" value="RelE/ParE_toxin_dom_sf"/>
</dbReference>
<dbReference type="AlphaFoldDB" id="A0A2C9CH70"/>
<dbReference type="InterPro" id="IPR052747">
    <property type="entry name" value="TA_system_RelE_toxin"/>
</dbReference>
<dbReference type="OrthoDB" id="9805098at2"/>
<dbReference type="EMBL" id="CP049055">
    <property type="protein sequence ID" value="QII13830.1"/>
    <property type="molecule type" value="Genomic_DNA"/>
</dbReference>
<dbReference type="Proteomes" id="UP000221734">
    <property type="component" value="Chromosome Kuenenia_stuttgartiensis_MBR1"/>
</dbReference>
<evidence type="ECO:0000313" key="4">
    <source>
        <dbReference type="Proteomes" id="UP000221734"/>
    </source>
</evidence>
<dbReference type="Proteomes" id="UP000501926">
    <property type="component" value="Chromosome"/>
</dbReference>
<organism evidence="3 4">
    <name type="scientific">Kuenenia stuttgartiensis</name>
    <dbReference type="NCBI Taxonomy" id="174633"/>
    <lineage>
        <taxon>Bacteria</taxon>
        <taxon>Pseudomonadati</taxon>
        <taxon>Planctomycetota</taxon>
        <taxon>Candidatus Brocadiia</taxon>
        <taxon>Candidatus Brocadiales</taxon>
        <taxon>Candidatus Brocadiaceae</taxon>
        <taxon>Candidatus Kuenenia</taxon>
    </lineage>
</organism>
<gene>
    <name evidence="2" type="ORF">KsCSTR_44510</name>
    <name evidence="3" type="ORF">KSMBR1_2607</name>
</gene>
<reference evidence="4" key="2">
    <citation type="submission" date="2017-10" db="EMBL/GenBank/DDBJ databases">
        <authorList>
            <person name="Frank J."/>
        </authorList>
    </citation>
    <scope>NUCLEOTIDE SEQUENCE [LARGE SCALE GENOMIC DNA]</scope>
</reference>
<evidence type="ECO:0000313" key="3">
    <source>
        <dbReference type="EMBL" id="SOH05094.1"/>
    </source>
</evidence>
<accession>A0A2C9CH70</accession>
<keyword evidence="1" id="KW-1277">Toxin-antitoxin system</keyword>
<dbReference type="SUPFAM" id="SSF143011">
    <property type="entry name" value="RelE-like"/>
    <property type="match status" value="1"/>
</dbReference>
<dbReference type="Gene3D" id="3.30.2310.20">
    <property type="entry name" value="RelE-like"/>
    <property type="match status" value="1"/>
</dbReference>
<protein>
    <recommendedName>
        <fullName evidence="6">Plasmid stabilization system protein</fullName>
    </recommendedName>
</protein>
<dbReference type="Pfam" id="PF05016">
    <property type="entry name" value="ParE_toxin"/>
    <property type="match status" value="1"/>
</dbReference>